<dbReference type="GO" id="GO:0003677">
    <property type="term" value="F:DNA binding"/>
    <property type="evidence" value="ECO:0007669"/>
    <property type="project" value="InterPro"/>
</dbReference>
<dbReference type="GO" id="GO:0015074">
    <property type="term" value="P:DNA integration"/>
    <property type="evidence" value="ECO:0007669"/>
    <property type="project" value="InterPro"/>
</dbReference>
<dbReference type="InterPro" id="IPR011010">
    <property type="entry name" value="DNA_brk_join_enz"/>
</dbReference>
<reference evidence="2 3" key="2">
    <citation type="journal article" date="2016" name="Int. J. Syst. Evol. Microbiol.">
        <title>Paenibacillus bovis sp. nov., isolated from raw yak (Bos grunniens) milk.</title>
        <authorList>
            <person name="Gao C."/>
            <person name="Han J."/>
            <person name="Liu Z."/>
            <person name="Xu X."/>
            <person name="Hang F."/>
            <person name="Wu Z."/>
        </authorList>
    </citation>
    <scope>NUCLEOTIDE SEQUENCE [LARGE SCALE GENOMIC DNA]</scope>
    <source>
        <strain evidence="2 3">BD3526</strain>
    </source>
</reference>
<dbReference type="CDD" id="cd00397">
    <property type="entry name" value="DNA_BRE_C"/>
    <property type="match status" value="1"/>
</dbReference>
<dbReference type="GO" id="GO:0006310">
    <property type="term" value="P:DNA recombination"/>
    <property type="evidence" value="ECO:0007669"/>
    <property type="project" value="UniProtKB-KW"/>
</dbReference>
<dbReference type="RefSeq" id="WP_060535129.1">
    <property type="nucleotide sequence ID" value="NZ_CP013023.1"/>
</dbReference>
<dbReference type="STRING" id="1616788.AR543_14055"/>
<evidence type="ECO:0000313" key="2">
    <source>
        <dbReference type="EMBL" id="ANF97017.1"/>
    </source>
</evidence>
<evidence type="ECO:0000256" key="1">
    <source>
        <dbReference type="ARBA" id="ARBA00023172"/>
    </source>
</evidence>
<dbReference type="EMBL" id="CP013023">
    <property type="protein sequence ID" value="ANF97017.1"/>
    <property type="molecule type" value="Genomic_DNA"/>
</dbReference>
<gene>
    <name evidence="2" type="ORF">AR543_14055</name>
</gene>
<organism evidence="2 3">
    <name type="scientific">Paenibacillus bovis</name>
    <dbReference type="NCBI Taxonomy" id="1616788"/>
    <lineage>
        <taxon>Bacteria</taxon>
        <taxon>Bacillati</taxon>
        <taxon>Bacillota</taxon>
        <taxon>Bacilli</taxon>
        <taxon>Bacillales</taxon>
        <taxon>Paenibacillaceae</taxon>
        <taxon>Paenibacillus</taxon>
    </lineage>
</organism>
<sequence>MIKKVESGLETLPLSFSYTESEFLNEKLYFTLHRNMGLKKLNRTEEEIVDTNYYYIEFIKAESLIDNSQGDGLWFFEIIQNRFLGAWSNLCSPERKKEGELFFESRGYDLLESMHPFQSRNKGVLTQGFQLTRQNNFFKMFKKSSFLINVEPIYIACMFAMFAIDVQCSSGARLNELLQISYDKECCIIIEDKGIVPTKKSYIFRLIPKGRIIEENYYMPENIFKSLAFIIEELKNHYSSKNLPIVSYSVTARKELIKDKKFVFQYEGSHINHFTLNAIIRFLTHGLSIETQEGKPVILTTHLLRHAFATHAAQTEKLPIDIIRRVLHQRDESVTEYYSAPTGQQGSSLLDTMHENWASYIDIQKEVVRGPEELQEIYQEYKEKVGTVSKVIGGVCTLDGVCPVKMACIGCAAKVPLPESKHEIEEAHDWAEVSKERFNNLGWVMAVRQLKTYQKNAKIELKEISLIERFEKDEYYEPNIEVK</sequence>
<evidence type="ECO:0000313" key="3">
    <source>
        <dbReference type="Proteomes" id="UP000078148"/>
    </source>
</evidence>
<dbReference type="InterPro" id="IPR013762">
    <property type="entry name" value="Integrase-like_cat_sf"/>
</dbReference>
<dbReference type="OrthoDB" id="2726692at2"/>
<dbReference type="Proteomes" id="UP000078148">
    <property type="component" value="Chromosome"/>
</dbReference>
<protein>
    <submittedName>
        <fullName evidence="2">Uncharacterized protein</fullName>
    </submittedName>
</protein>
<name>A0A172ZI99_9BACL</name>
<keyword evidence="1" id="KW-0233">DNA recombination</keyword>
<accession>A0A172ZI99</accession>
<keyword evidence="3" id="KW-1185">Reference proteome</keyword>
<dbReference type="SUPFAM" id="SSF56349">
    <property type="entry name" value="DNA breaking-rejoining enzymes"/>
    <property type="match status" value="1"/>
</dbReference>
<reference evidence="3" key="1">
    <citation type="submission" date="2015-10" db="EMBL/GenBank/DDBJ databases">
        <title>Genome of Paenibacillus bovis sp. nov.</title>
        <authorList>
            <person name="Wu Z."/>
            <person name="Gao C."/>
            <person name="Liu Z."/>
            <person name="Zheng H."/>
        </authorList>
    </citation>
    <scope>NUCLEOTIDE SEQUENCE [LARGE SCALE GENOMIC DNA]</scope>
    <source>
        <strain evidence="3">BD3526</strain>
    </source>
</reference>
<dbReference type="AlphaFoldDB" id="A0A172ZI99"/>
<dbReference type="Gene3D" id="1.10.443.10">
    <property type="entry name" value="Intergrase catalytic core"/>
    <property type="match status" value="1"/>
</dbReference>
<dbReference type="KEGG" id="pbv:AR543_14055"/>
<proteinExistence type="predicted"/>